<keyword evidence="1" id="KW-0472">Membrane</keyword>
<proteinExistence type="predicted"/>
<dbReference type="AlphaFoldDB" id="A0A0A1MHD2"/>
<dbReference type="EMBL" id="CDGG01000001">
    <property type="protein sequence ID" value="CEI82498.1"/>
    <property type="molecule type" value="Genomic_DNA"/>
</dbReference>
<dbReference type="PANTHER" id="PTHR37308:SF1">
    <property type="entry name" value="POLYPRENYL-PHOSPHATE TRANSPORTER"/>
    <property type="match status" value="1"/>
</dbReference>
<keyword evidence="1" id="KW-1133">Transmembrane helix</keyword>
<organism evidence="2 3">
    <name type="scientific">Oceanobacillus oncorhynchi</name>
    <dbReference type="NCBI Taxonomy" id="545501"/>
    <lineage>
        <taxon>Bacteria</taxon>
        <taxon>Bacillati</taxon>
        <taxon>Bacillota</taxon>
        <taxon>Bacilli</taxon>
        <taxon>Bacillales</taxon>
        <taxon>Bacillaceae</taxon>
        <taxon>Oceanobacillus</taxon>
    </lineage>
</organism>
<feature type="transmembrane region" description="Helical" evidence="1">
    <location>
        <begin position="246"/>
        <end position="265"/>
    </location>
</feature>
<feature type="transmembrane region" description="Helical" evidence="1">
    <location>
        <begin position="145"/>
        <end position="162"/>
    </location>
</feature>
<protein>
    <recommendedName>
        <fullName evidence="4">DUF368 domain-containing protein</fullName>
    </recommendedName>
</protein>
<keyword evidence="3" id="KW-1185">Reference proteome</keyword>
<dbReference type="OrthoDB" id="9793746at2"/>
<dbReference type="Proteomes" id="UP000040453">
    <property type="component" value="Unassembled WGS sequence"/>
</dbReference>
<name>A0A0A1MHD2_9BACI</name>
<evidence type="ECO:0000313" key="3">
    <source>
        <dbReference type="Proteomes" id="UP000040453"/>
    </source>
</evidence>
<feature type="transmembrane region" description="Helical" evidence="1">
    <location>
        <begin position="221"/>
        <end position="240"/>
    </location>
</feature>
<dbReference type="RefSeq" id="WP_042532364.1">
    <property type="nucleotide sequence ID" value="NZ_CAXOIH010000005.1"/>
</dbReference>
<dbReference type="InterPro" id="IPR007163">
    <property type="entry name" value="VCA0040-like"/>
</dbReference>
<feature type="transmembrane region" description="Helical" evidence="1">
    <location>
        <begin position="114"/>
        <end position="133"/>
    </location>
</feature>
<dbReference type="PANTHER" id="PTHR37308">
    <property type="entry name" value="INTEGRAL MEMBRANE PROTEIN"/>
    <property type="match status" value="1"/>
</dbReference>
<reference evidence="2 3" key="1">
    <citation type="submission" date="2014-11" db="EMBL/GenBank/DDBJ databases">
        <authorList>
            <person name="Urmite Genomes Urmite Genomes"/>
        </authorList>
    </citation>
    <scope>NUCLEOTIDE SEQUENCE [LARGE SCALE GENOMIC DNA]</scope>
    <source>
        <strain evidence="2 3">Oc5</strain>
    </source>
</reference>
<feature type="transmembrane region" description="Helical" evidence="1">
    <location>
        <begin position="191"/>
        <end position="214"/>
    </location>
</feature>
<feature type="transmembrane region" description="Helical" evidence="1">
    <location>
        <begin position="54"/>
        <end position="73"/>
    </location>
</feature>
<evidence type="ECO:0000256" key="1">
    <source>
        <dbReference type="SAM" id="Phobius"/>
    </source>
</evidence>
<dbReference type="Pfam" id="PF04018">
    <property type="entry name" value="VCA0040-like"/>
    <property type="match status" value="1"/>
</dbReference>
<feature type="transmembrane region" description="Helical" evidence="1">
    <location>
        <begin position="6"/>
        <end position="33"/>
    </location>
</feature>
<accession>A0A0A1MHD2</accession>
<dbReference type="STRING" id="545501.BN997_02366"/>
<sequence>MEWKNVYRGLIMGSVEVVPGISGGTIAVLLGIYEQLIASISGFFSKDWKKHLSFLIPLGVGMVTAIFLFARVIDWLFTHYPTQTQFFFLGLVIGVIPFLYQKAEGKTKFQAKQYILLIIGFIVVSGLGILNPNEGQVIQDINTDTYILLFIAGFIGSSVMMVPGISGSMIMMLLGVYPTIMAAISNFQFSVIIVAGAGIALGFIIMSKIIAYFLRNYFTSTYAIIIGLVIGAVTIVFPGIPAGAGSIIVCILLFIGGLIAALALGRLEYK</sequence>
<feature type="transmembrane region" description="Helical" evidence="1">
    <location>
        <begin position="85"/>
        <end position="102"/>
    </location>
</feature>
<gene>
    <name evidence="2" type="ORF">BN997_02366</name>
</gene>
<evidence type="ECO:0000313" key="2">
    <source>
        <dbReference type="EMBL" id="CEI82498.1"/>
    </source>
</evidence>
<evidence type="ECO:0008006" key="4">
    <source>
        <dbReference type="Google" id="ProtNLM"/>
    </source>
</evidence>
<keyword evidence="1" id="KW-0812">Transmembrane</keyword>